<dbReference type="InterPro" id="IPR008030">
    <property type="entry name" value="NmrA-like"/>
</dbReference>
<dbReference type="Gene3D" id="3.40.50.720">
    <property type="entry name" value="NAD(P)-binding Rossmann-like Domain"/>
    <property type="match status" value="1"/>
</dbReference>
<dbReference type="EMBL" id="MU001639">
    <property type="protein sequence ID" value="KAF2480429.1"/>
    <property type="molecule type" value="Genomic_DNA"/>
</dbReference>
<organism evidence="2 3">
    <name type="scientific">Neohortaea acidophila</name>
    <dbReference type="NCBI Taxonomy" id="245834"/>
    <lineage>
        <taxon>Eukaryota</taxon>
        <taxon>Fungi</taxon>
        <taxon>Dikarya</taxon>
        <taxon>Ascomycota</taxon>
        <taxon>Pezizomycotina</taxon>
        <taxon>Dothideomycetes</taxon>
        <taxon>Dothideomycetidae</taxon>
        <taxon>Mycosphaerellales</taxon>
        <taxon>Teratosphaeriaceae</taxon>
        <taxon>Neohortaea</taxon>
    </lineage>
</organism>
<accession>A0A6A6PK86</accession>
<dbReference type="Pfam" id="PF05368">
    <property type="entry name" value="NmrA"/>
    <property type="match status" value="1"/>
</dbReference>
<dbReference type="OrthoDB" id="3539286at2759"/>
<evidence type="ECO:0000259" key="1">
    <source>
        <dbReference type="Pfam" id="PF05368"/>
    </source>
</evidence>
<dbReference type="SUPFAM" id="SSF51735">
    <property type="entry name" value="NAD(P)-binding Rossmann-fold domains"/>
    <property type="match status" value="1"/>
</dbReference>
<proteinExistence type="predicted"/>
<dbReference type="Proteomes" id="UP000799767">
    <property type="component" value="Unassembled WGS sequence"/>
</dbReference>
<feature type="domain" description="NmrA-like" evidence="1">
    <location>
        <begin position="5"/>
        <end position="267"/>
    </location>
</feature>
<evidence type="ECO:0000313" key="2">
    <source>
        <dbReference type="EMBL" id="KAF2480429.1"/>
    </source>
</evidence>
<dbReference type="GeneID" id="54475300"/>
<dbReference type="PANTHER" id="PTHR43162">
    <property type="match status" value="1"/>
</dbReference>
<evidence type="ECO:0000313" key="3">
    <source>
        <dbReference type="Proteomes" id="UP000799767"/>
    </source>
</evidence>
<dbReference type="InterPro" id="IPR051604">
    <property type="entry name" value="Ergot_Alk_Oxidoreductase"/>
</dbReference>
<protein>
    <recommendedName>
        <fullName evidence="1">NmrA-like domain-containing protein</fullName>
    </recommendedName>
</protein>
<reference evidence="2" key="1">
    <citation type="journal article" date="2020" name="Stud. Mycol.">
        <title>101 Dothideomycetes genomes: a test case for predicting lifestyles and emergence of pathogens.</title>
        <authorList>
            <person name="Haridas S."/>
            <person name="Albert R."/>
            <person name="Binder M."/>
            <person name="Bloem J."/>
            <person name="Labutti K."/>
            <person name="Salamov A."/>
            <person name="Andreopoulos B."/>
            <person name="Baker S."/>
            <person name="Barry K."/>
            <person name="Bills G."/>
            <person name="Bluhm B."/>
            <person name="Cannon C."/>
            <person name="Castanera R."/>
            <person name="Culley D."/>
            <person name="Daum C."/>
            <person name="Ezra D."/>
            <person name="Gonzalez J."/>
            <person name="Henrissat B."/>
            <person name="Kuo A."/>
            <person name="Liang C."/>
            <person name="Lipzen A."/>
            <person name="Lutzoni F."/>
            <person name="Magnuson J."/>
            <person name="Mondo S."/>
            <person name="Nolan M."/>
            <person name="Ohm R."/>
            <person name="Pangilinan J."/>
            <person name="Park H.-J."/>
            <person name="Ramirez L."/>
            <person name="Alfaro M."/>
            <person name="Sun H."/>
            <person name="Tritt A."/>
            <person name="Yoshinaga Y."/>
            <person name="Zwiers L.-H."/>
            <person name="Turgeon B."/>
            <person name="Goodwin S."/>
            <person name="Spatafora J."/>
            <person name="Crous P."/>
            <person name="Grigoriev I."/>
        </authorList>
    </citation>
    <scope>NUCLEOTIDE SEQUENCE</scope>
    <source>
        <strain evidence="2">CBS 113389</strain>
    </source>
</reference>
<name>A0A6A6PK86_9PEZI</name>
<dbReference type="PANTHER" id="PTHR43162:SF1">
    <property type="entry name" value="PRESTALK A DIFFERENTIATION PROTEIN A"/>
    <property type="match status" value="1"/>
</dbReference>
<sequence length="328" mass="36420">MSTPKAILITAASGNIGTQLVPLLLSQNPPPKLVLPTRNAEKLRTAFPSISKAGGNVVIPEGTVQDPIWFQSIIHDNHVDTVFLCLTGADELYSSLNGLDAITRAGTVKKVIFLSIIGDFTSDQGFKETMRTRAYPHLFAKVLIEQRLLNAEYPFEWTVLGPTLFFTNDNFMKAHIMQKGEITSLSKHGVNKISLSDIALAVRNVAYDTSGAWNRKKIQLGTERLFTGAEITRLWSEALGKPLKPGYATKKAMAQVELGMRAAYQSSVEGMQLARSRRIVHEYLEDYGMSMSESEYEEQVKLLGKEPDSYELFVKETAQKWLSDESAA</sequence>
<dbReference type="AlphaFoldDB" id="A0A6A6PK86"/>
<gene>
    <name evidence="2" type="ORF">BDY17DRAFT_301739</name>
</gene>
<keyword evidence="3" id="KW-1185">Reference proteome</keyword>
<dbReference type="InterPro" id="IPR036291">
    <property type="entry name" value="NAD(P)-bd_dom_sf"/>
</dbReference>
<dbReference type="RefSeq" id="XP_033586999.1">
    <property type="nucleotide sequence ID" value="XM_033734298.1"/>
</dbReference>